<dbReference type="InterPro" id="IPR004358">
    <property type="entry name" value="Sig_transdc_His_kin-like_C"/>
</dbReference>
<dbReference type="KEGG" id="schy:GVO57_10320"/>
<sequence>MERLHAARGAQFLAEGPFVRVAIDPEAFAEILANLLDNAGKWASSLITLHWTVANGLVELNVTDDGPGIPADTIEALWMPGVRLDERVPGHGLGLAIARDLTMAAGGQLELRSRDDGRSGTTAILTLQAIPKVLS</sequence>
<name>A0A7Z2S5H8_9SPHN</name>
<dbReference type="PROSITE" id="PS50109">
    <property type="entry name" value="HIS_KIN"/>
    <property type="match status" value="1"/>
</dbReference>
<dbReference type="RefSeq" id="WP_160593070.1">
    <property type="nucleotide sequence ID" value="NZ_CP047895.1"/>
</dbReference>
<evidence type="ECO:0000259" key="7">
    <source>
        <dbReference type="PROSITE" id="PS50109"/>
    </source>
</evidence>
<organism evidence="8 9">
    <name type="scientific">Sphingomonas changnyeongensis</name>
    <dbReference type="NCBI Taxonomy" id="2698679"/>
    <lineage>
        <taxon>Bacteria</taxon>
        <taxon>Pseudomonadati</taxon>
        <taxon>Pseudomonadota</taxon>
        <taxon>Alphaproteobacteria</taxon>
        <taxon>Sphingomonadales</taxon>
        <taxon>Sphingomonadaceae</taxon>
        <taxon>Sphingomonas</taxon>
    </lineage>
</organism>
<dbReference type="EC" id="2.7.13.3" evidence="2"/>
<comment type="catalytic activity">
    <reaction evidence="1">
        <text>ATP + protein L-histidine = ADP + protein N-phospho-L-histidine.</text>
        <dbReference type="EC" id="2.7.13.3"/>
    </reaction>
</comment>
<keyword evidence="3" id="KW-0597">Phosphoprotein</keyword>
<dbReference type="Gene3D" id="3.30.565.10">
    <property type="entry name" value="Histidine kinase-like ATPase, C-terminal domain"/>
    <property type="match status" value="1"/>
</dbReference>
<evidence type="ECO:0000313" key="8">
    <source>
        <dbReference type="EMBL" id="QHL91140.1"/>
    </source>
</evidence>
<evidence type="ECO:0000256" key="4">
    <source>
        <dbReference type="ARBA" id="ARBA00022679"/>
    </source>
</evidence>
<dbReference type="InterPro" id="IPR050980">
    <property type="entry name" value="2C_sensor_his_kinase"/>
</dbReference>
<dbReference type="PRINTS" id="PR00344">
    <property type="entry name" value="BCTRLSENSOR"/>
</dbReference>
<dbReference type="SMART" id="SM00387">
    <property type="entry name" value="HATPase_c"/>
    <property type="match status" value="1"/>
</dbReference>
<keyword evidence="4" id="KW-0808">Transferase</keyword>
<proteinExistence type="predicted"/>
<keyword evidence="9" id="KW-1185">Reference proteome</keyword>
<evidence type="ECO:0000256" key="2">
    <source>
        <dbReference type="ARBA" id="ARBA00012438"/>
    </source>
</evidence>
<evidence type="ECO:0000256" key="6">
    <source>
        <dbReference type="ARBA" id="ARBA00023012"/>
    </source>
</evidence>
<dbReference type="Proteomes" id="UP000464468">
    <property type="component" value="Chromosome"/>
</dbReference>
<evidence type="ECO:0000256" key="5">
    <source>
        <dbReference type="ARBA" id="ARBA00022777"/>
    </source>
</evidence>
<dbReference type="AlphaFoldDB" id="A0A7Z2S5H8"/>
<dbReference type="InterPro" id="IPR005467">
    <property type="entry name" value="His_kinase_dom"/>
</dbReference>
<evidence type="ECO:0000256" key="3">
    <source>
        <dbReference type="ARBA" id="ARBA00022553"/>
    </source>
</evidence>
<dbReference type="InterPro" id="IPR036890">
    <property type="entry name" value="HATPase_C_sf"/>
</dbReference>
<keyword evidence="6" id="KW-0902">Two-component regulatory system</keyword>
<dbReference type="GO" id="GO:0004673">
    <property type="term" value="F:protein histidine kinase activity"/>
    <property type="evidence" value="ECO:0007669"/>
    <property type="project" value="UniProtKB-EC"/>
</dbReference>
<feature type="domain" description="Histidine kinase" evidence="7">
    <location>
        <begin position="1"/>
        <end position="131"/>
    </location>
</feature>
<dbReference type="GO" id="GO:0000160">
    <property type="term" value="P:phosphorelay signal transduction system"/>
    <property type="evidence" value="ECO:0007669"/>
    <property type="project" value="UniProtKB-KW"/>
</dbReference>
<dbReference type="SUPFAM" id="SSF55874">
    <property type="entry name" value="ATPase domain of HSP90 chaperone/DNA topoisomerase II/histidine kinase"/>
    <property type="match status" value="1"/>
</dbReference>
<evidence type="ECO:0000256" key="1">
    <source>
        <dbReference type="ARBA" id="ARBA00000085"/>
    </source>
</evidence>
<dbReference type="Pfam" id="PF02518">
    <property type="entry name" value="HATPase_c"/>
    <property type="match status" value="1"/>
</dbReference>
<protein>
    <recommendedName>
        <fullName evidence="2">histidine kinase</fullName>
        <ecNumber evidence="2">2.7.13.3</ecNumber>
    </recommendedName>
</protein>
<gene>
    <name evidence="8" type="ORF">GVO57_10320</name>
</gene>
<reference evidence="8 9" key="1">
    <citation type="submission" date="2020-01" db="EMBL/GenBank/DDBJ databases">
        <title>Sphingomonas sp. C33 whole genome sequece.</title>
        <authorList>
            <person name="Park C."/>
        </authorList>
    </citation>
    <scope>NUCLEOTIDE SEQUENCE [LARGE SCALE GENOMIC DNA]</scope>
    <source>
        <strain evidence="8 9">C33</strain>
    </source>
</reference>
<keyword evidence="5" id="KW-0418">Kinase</keyword>
<dbReference type="PANTHER" id="PTHR44936:SF9">
    <property type="entry name" value="SENSOR PROTEIN CREC"/>
    <property type="match status" value="1"/>
</dbReference>
<evidence type="ECO:0000313" key="9">
    <source>
        <dbReference type="Proteomes" id="UP000464468"/>
    </source>
</evidence>
<accession>A0A7Z2S5H8</accession>
<dbReference type="PANTHER" id="PTHR44936">
    <property type="entry name" value="SENSOR PROTEIN CREC"/>
    <property type="match status" value="1"/>
</dbReference>
<dbReference type="EMBL" id="CP047895">
    <property type="protein sequence ID" value="QHL91140.1"/>
    <property type="molecule type" value="Genomic_DNA"/>
</dbReference>
<dbReference type="InterPro" id="IPR003594">
    <property type="entry name" value="HATPase_dom"/>
</dbReference>